<name>A0AAE3MNJ5_9FLAO</name>
<accession>A0AAE3MNJ5</accession>
<comment type="caution">
    <text evidence="1">The sequence shown here is derived from an EMBL/GenBank/DDBJ whole genome shotgun (WGS) entry which is preliminary data.</text>
</comment>
<dbReference type="AlphaFoldDB" id="A0AAE3MNJ5"/>
<evidence type="ECO:0000313" key="2">
    <source>
        <dbReference type="Proteomes" id="UP001207116"/>
    </source>
</evidence>
<dbReference type="Proteomes" id="UP001207116">
    <property type="component" value="Unassembled WGS sequence"/>
</dbReference>
<reference evidence="1" key="1">
    <citation type="submission" date="2022-11" db="EMBL/GenBank/DDBJ databases">
        <title>The characterization of three novel Bacteroidetes species and genomic analysis of their roles in tidal elemental geochemical cycles.</title>
        <authorList>
            <person name="Ma K.-J."/>
        </authorList>
    </citation>
    <scope>NUCLEOTIDE SEQUENCE</scope>
    <source>
        <strain evidence="1">M415</strain>
    </source>
</reference>
<sequence length="40" mass="4469">MPLSKSWFLKRKTVIATFEITDATSGDSLIAFTVELHVKS</sequence>
<proteinExistence type="predicted"/>
<dbReference type="RefSeq" id="WP_266015231.1">
    <property type="nucleotide sequence ID" value="NZ_JAPFQP010000004.1"/>
</dbReference>
<protein>
    <submittedName>
        <fullName evidence="1">Uncharacterized protein</fullName>
    </submittedName>
</protein>
<organism evidence="1 2">
    <name type="scientific">Lentiprolixibacter aurantiacus</name>
    <dbReference type="NCBI Taxonomy" id="2993939"/>
    <lineage>
        <taxon>Bacteria</taxon>
        <taxon>Pseudomonadati</taxon>
        <taxon>Bacteroidota</taxon>
        <taxon>Flavobacteriia</taxon>
        <taxon>Flavobacteriales</taxon>
        <taxon>Flavobacteriaceae</taxon>
        <taxon>Lentiprolixibacter</taxon>
    </lineage>
</organism>
<dbReference type="EMBL" id="JAPFQP010000004">
    <property type="protein sequence ID" value="MCX2720694.1"/>
    <property type="molecule type" value="Genomic_DNA"/>
</dbReference>
<gene>
    <name evidence="1" type="ORF">OO016_13855</name>
</gene>
<evidence type="ECO:0000313" key="1">
    <source>
        <dbReference type="EMBL" id="MCX2720694.1"/>
    </source>
</evidence>
<keyword evidence="2" id="KW-1185">Reference proteome</keyword>